<evidence type="ECO:0000256" key="4">
    <source>
        <dbReference type="ARBA" id="ARBA00022679"/>
    </source>
</evidence>
<keyword evidence="8" id="KW-1185">Reference proteome</keyword>
<dbReference type="InterPro" id="IPR015424">
    <property type="entry name" value="PyrdxlP-dep_Trfase"/>
</dbReference>
<accession>A0A1H7Q976</accession>
<dbReference type="InterPro" id="IPR051326">
    <property type="entry name" value="Kynurenine-oxoglutarate_AT"/>
</dbReference>
<dbReference type="Proteomes" id="UP000199297">
    <property type="component" value="Unassembled WGS sequence"/>
</dbReference>
<dbReference type="GO" id="GO:0016212">
    <property type="term" value="F:kynurenine-oxoglutarate transaminase activity"/>
    <property type="evidence" value="ECO:0007669"/>
    <property type="project" value="TreeGrafter"/>
</dbReference>
<gene>
    <name evidence="7" type="ORF">SAMN05216262_1119</name>
</gene>
<evidence type="ECO:0000256" key="1">
    <source>
        <dbReference type="ARBA" id="ARBA00001933"/>
    </source>
</evidence>
<dbReference type="Gene3D" id="3.40.640.10">
    <property type="entry name" value="Type I PLP-dependent aspartate aminotransferase-like (Major domain)"/>
    <property type="match status" value="1"/>
</dbReference>
<dbReference type="PANTHER" id="PTHR43807">
    <property type="entry name" value="FI04487P"/>
    <property type="match status" value="1"/>
</dbReference>
<evidence type="ECO:0000256" key="2">
    <source>
        <dbReference type="ARBA" id="ARBA00007441"/>
    </source>
</evidence>
<keyword evidence="3 7" id="KW-0032">Aminotransferase</keyword>
<dbReference type="NCBIfam" id="NF006569">
    <property type="entry name" value="PRK09082.1"/>
    <property type="match status" value="1"/>
</dbReference>
<comment type="similarity">
    <text evidence="2">Belongs to the class-I pyridoxal-phosphate-dependent aminotransferase family.</text>
</comment>
<dbReference type="Pfam" id="PF00155">
    <property type="entry name" value="Aminotran_1_2"/>
    <property type="match status" value="1"/>
</dbReference>
<proteinExistence type="inferred from homology"/>
<dbReference type="GO" id="GO:0005737">
    <property type="term" value="C:cytoplasm"/>
    <property type="evidence" value="ECO:0007669"/>
    <property type="project" value="TreeGrafter"/>
</dbReference>
<keyword evidence="4 7" id="KW-0808">Transferase</keyword>
<dbReference type="OrthoDB" id="9803354at2"/>
<dbReference type="STRING" id="641665.GCA_002104455_00936"/>
<dbReference type="EMBL" id="FOBI01000011">
    <property type="protein sequence ID" value="SEL44035.1"/>
    <property type="molecule type" value="Genomic_DNA"/>
</dbReference>
<evidence type="ECO:0000259" key="6">
    <source>
        <dbReference type="Pfam" id="PF00155"/>
    </source>
</evidence>
<dbReference type="PANTHER" id="PTHR43807:SF20">
    <property type="entry name" value="FI04487P"/>
    <property type="match status" value="1"/>
</dbReference>
<dbReference type="AlphaFoldDB" id="A0A1H7Q976"/>
<dbReference type="InterPro" id="IPR015421">
    <property type="entry name" value="PyrdxlP-dep_Trfase_major"/>
</dbReference>
<dbReference type="SUPFAM" id="SSF53383">
    <property type="entry name" value="PLP-dependent transferases"/>
    <property type="match status" value="1"/>
</dbReference>
<sequence length="395" mass="44159">MSPSFTSKLPKVETSIFTEMSGLAAQYQAINLSQGFPEFDTPEFLKAQINQAINQGKNQYAPANGLPELLTEIANMVHKQYQLSFSDTDKITAHSNVTITSGATEALWVAIQSLVRPNDEVIIFDPAYDAYQPAIELAGGSCRHITLAAPEYTINWATVEQNINANTRAIIINSPHNPTGSILSAADLNTLQALVNKHQLYVISDEVYEHMTFDGSRHESVLRYPELFKRSFVVASFGKTFHCTGWKIGYCVAPTTLMAEFRKIHQYVTFSSFTPAQIAIAAMLKQQPAHITALASFYQEKRDVLVEALQKSRFKLLPSKGTYFLLLDYSQLSTLDDIEFCHWLCQHHGVAAIPLSPFYPIADRASYHKNNKVIRLCFAKNNDTLLKAAEILCKL</sequence>
<dbReference type="FunFam" id="3.40.640.10:FF:000033">
    <property type="entry name" value="Aspartate aminotransferase"/>
    <property type="match status" value="1"/>
</dbReference>
<organism evidence="7 8">
    <name type="scientific">Colwellia chukchiensis</name>
    <dbReference type="NCBI Taxonomy" id="641665"/>
    <lineage>
        <taxon>Bacteria</taxon>
        <taxon>Pseudomonadati</taxon>
        <taxon>Pseudomonadota</taxon>
        <taxon>Gammaproteobacteria</taxon>
        <taxon>Alteromonadales</taxon>
        <taxon>Colwelliaceae</taxon>
        <taxon>Colwellia</taxon>
    </lineage>
</organism>
<protein>
    <submittedName>
        <fullName evidence="7">2-keto-4-methylthiobutyrate aminotransferase apoenzyme</fullName>
    </submittedName>
</protein>
<evidence type="ECO:0000313" key="8">
    <source>
        <dbReference type="Proteomes" id="UP000199297"/>
    </source>
</evidence>
<dbReference type="InterPro" id="IPR015422">
    <property type="entry name" value="PyrdxlP-dep_Trfase_small"/>
</dbReference>
<dbReference type="GO" id="GO:0030170">
    <property type="term" value="F:pyridoxal phosphate binding"/>
    <property type="evidence" value="ECO:0007669"/>
    <property type="project" value="InterPro"/>
</dbReference>
<reference evidence="8" key="1">
    <citation type="submission" date="2016-10" db="EMBL/GenBank/DDBJ databases">
        <authorList>
            <person name="Varghese N."/>
            <person name="Submissions S."/>
        </authorList>
    </citation>
    <scope>NUCLEOTIDE SEQUENCE [LARGE SCALE GENOMIC DNA]</scope>
    <source>
        <strain evidence="8">CGMCC 1.9127</strain>
    </source>
</reference>
<evidence type="ECO:0000256" key="3">
    <source>
        <dbReference type="ARBA" id="ARBA00022576"/>
    </source>
</evidence>
<evidence type="ECO:0000256" key="5">
    <source>
        <dbReference type="ARBA" id="ARBA00022898"/>
    </source>
</evidence>
<dbReference type="InterPro" id="IPR004839">
    <property type="entry name" value="Aminotransferase_I/II_large"/>
</dbReference>
<evidence type="ECO:0000313" key="7">
    <source>
        <dbReference type="EMBL" id="SEL44035.1"/>
    </source>
</evidence>
<feature type="domain" description="Aminotransferase class I/classII large" evidence="6">
    <location>
        <begin position="29"/>
        <end position="390"/>
    </location>
</feature>
<dbReference type="CDD" id="cd00609">
    <property type="entry name" value="AAT_like"/>
    <property type="match status" value="1"/>
</dbReference>
<dbReference type="Gene3D" id="3.90.1150.10">
    <property type="entry name" value="Aspartate Aminotransferase, domain 1"/>
    <property type="match status" value="1"/>
</dbReference>
<comment type="cofactor">
    <cofactor evidence="1">
        <name>pyridoxal 5'-phosphate</name>
        <dbReference type="ChEBI" id="CHEBI:597326"/>
    </cofactor>
</comment>
<keyword evidence="5" id="KW-0663">Pyridoxal phosphate</keyword>
<name>A0A1H7Q976_9GAMM</name>